<dbReference type="InterPro" id="IPR010036">
    <property type="entry name" value="MDP_1_eu_arc"/>
</dbReference>
<dbReference type="PANTHER" id="PTHR17901:SF14">
    <property type="entry name" value="MAGNESIUM-DEPENDENT PHOSPHATASE 1"/>
    <property type="match status" value="1"/>
</dbReference>
<protein>
    <recommendedName>
        <fullName evidence="3">FCP1 homology domain-containing protein</fullName>
    </recommendedName>
</protein>
<dbReference type="PaxDb" id="2903-EOD26612"/>
<dbReference type="AlphaFoldDB" id="A0A0D3JSX7"/>
<dbReference type="KEGG" id="ehx:EMIHUDRAFT_205728"/>
<dbReference type="Gene3D" id="3.40.50.1000">
    <property type="entry name" value="HAD superfamily/HAD-like"/>
    <property type="match status" value="1"/>
</dbReference>
<keyword evidence="2" id="KW-1185">Reference proteome</keyword>
<dbReference type="RefSeq" id="XP_005779041.1">
    <property type="nucleotide sequence ID" value="XM_005778984.1"/>
</dbReference>
<sequence>MPTAAVPKLIVFDLDACLKLPVSPERGETVADLVDHRQIYPGSKGRQHFPALQRETGVPFDQMLFFDDCTYGDNCGDVARSCPGVACVRTPHGLTEALFDAGLAAFARGERGVLDAGKDAVK</sequence>
<dbReference type="PANTHER" id="PTHR17901">
    <property type="entry name" value="MAGNESIUM-DEPENDENT PHOSPHATASE 1 MDP1"/>
    <property type="match status" value="1"/>
</dbReference>
<dbReference type="Proteomes" id="UP000013827">
    <property type="component" value="Unassembled WGS sequence"/>
</dbReference>
<organism evidence="1 2">
    <name type="scientific">Emiliania huxleyi (strain CCMP1516)</name>
    <dbReference type="NCBI Taxonomy" id="280463"/>
    <lineage>
        <taxon>Eukaryota</taxon>
        <taxon>Haptista</taxon>
        <taxon>Haptophyta</taxon>
        <taxon>Prymnesiophyceae</taxon>
        <taxon>Isochrysidales</taxon>
        <taxon>Noelaerhabdaceae</taxon>
        <taxon>Emiliania</taxon>
    </lineage>
</organism>
<dbReference type="STRING" id="2903.R1CV99"/>
<reference evidence="1" key="2">
    <citation type="submission" date="2024-10" db="UniProtKB">
        <authorList>
            <consortium name="EnsemblProtists"/>
        </authorList>
    </citation>
    <scope>IDENTIFICATION</scope>
</reference>
<proteinExistence type="predicted"/>
<dbReference type="EnsemblProtists" id="EOD26612">
    <property type="protein sequence ID" value="EOD26612"/>
    <property type="gene ID" value="EMIHUDRAFT_205728"/>
</dbReference>
<evidence type="ECO:0008006" key="3">
    <source>
        <dbReference type="Google" id="ProtNLM"/>
    </source>
</evidence>
<dbReference type="HOGENOM" id="CLU_071162_2_1_1"/>
<reference evidence="2" key="1">
    <citation type="journal article" date="2013" name="Nature">
        <title>Pan genome of the phytoplankton Emiliania underpins its global distribution.</title>
        <authorList>
            <person name="Read B.A."/>
            <person name="Kegel J."/>
            <person name="Klute M.J."/>
            <person name="Kuo A."/>
            <person name="Lefebvre S.C."/>
            <person name="Maumus F."/>
            <person name="Mayer C."/>
            <person name="Miller J."/>
            <person name="Monier A."/>
            <person name="Salamov A."/>
            <person name="Young J."/>
            <person name="Aguilar M."/>
            <person name="Claverie J.M."/>
            <person name="Frickenhaus S."/>
            <person name="Gonzalez K."/>
            <person name="Herman E.K."/>
            <person name="Lin Y.C."/>
            <person name="Napier J."/>
            <person name="Ogata H."/>
            <person name="Sarno A.F."/>
            <person name="Shmutz J."/>
            <person name="Schroeder D."/>
            <person name="de Vargas C."/>
            <person name="Verret F."/>
            <person name="von Dassow P."/>
            <person name="Valentin K."/>
            <person name="Van de Peer Y."/>
            <person name="Wheeler G."/>
            <person name="Dacks J.B."/>
            <person name="Delwiche C.F."/>
            <person name="Dyhrman S.T."/>
            <person name="Glockner G."/>
            <person name="John U."/>
            <person name="Richards T."/>
            <person name="Worden A.Z."/>
            <person name="Zhang X."/>
            <person name="Grigoriev I.V."/>
            <person name="Allen A.E."/>
            <person name="Bidle K."/>
            <person name="Borodovsky M."/>
            <person name="Bowler C."/>
            <person name="Brownlee C."/>
            <person name="Cock J.M."/>
            <person name="Elias M."/>
            <person name="Gladyshev V.N."/>
            <person name="Groth M."/>
            <person name="Guda C."/>
            <person name="Hadaegh A."/>
            <person name="Iglesias-Rodriguez M.D."/>
            <person name="Jenkins J."/>
            <person name="Jones B.M."/>
            <person name="Lawson T."/>
            <person name="Leese F."/>
            <person name="Lindquist E."/>
            <person name="Lobanov A."/>
            <person name="Lomsadze A."/>
            <person name="Malik S.B."/>
            <person name="Marsh M.E."/>
            <person name="Mackinder L."/>
            <person name="Mock T."/>
            <person name="Mueller-Roeber B."/>
            <person name="Pagarete A."/>
            <person name="Parker M."/>
            <person name="Probert I."/>
            <person name="Quesneville H."/>
            <person name="Raines C."/>
            <person name="Rensing S.A."/>
            <person name="Riano-Pachon D.M."/>
            <person name="Richier S."/>
            <person name="Rokitta S."/>
            <person name="Shiraiwa Y."/>
            <person name="Soanes D.M."/>
            <person name="van der Giezen M."/>
            <person name="Wahlund T.M."/>
            <person name="Williams B."/>
            <person name="Wilson W."/>
            <person name="Wolfe G."/>
            <person name="Wurch L.L."/>
        </authorList>
    </citation>
    <scope>NUCLEOTIDE SEQUENCE</scope>
</reference>
<dbReference type="Pfam" id="PF12689">
    <property type="entry name" value="Acid_PPase"/>
    <property type="match status" value="1"/>
</dbReference>
<name>A0A0D3JSX7_EMIH1</name>
<accession>A0A0D3JSX7</accession>
<evidence type="ECO:0000313" key="1">
    <source>
        <dbReference type="EnsemblProtists" id="EOD26612"/>
    </source>
</evidence>
<dbReference type="GeneID" id="17272158"/>
<dbReference type="GO" id="GO:0003993">
    <property type="term" value="F:acid phosphatase activity"/>
    <property type="evidence" value="ECO:0007669"/>
    <property type="project" value="TreeGrafter"/>
</dbReference>
<evidence type="ECO:0000313" key="2">
    <source>
        <dbReference type="Proteomes" id="UP000013827"/>
    </source>
</evidence>
<dbReference type="InterPro" id="IPR023214">
    <property type="entry name" value="HAD_sf"/>
</dbReference>
<dbReference type="eggNOG" id="ENOG502RZK1">
    <property type="taxonomic scope" value="Eukaryota"/>
</dbReference>